<gene>
    <name evidence="2" type="ORF">PHPALM_12567</name>
</gene>
<evidence type="ECO:0000313" key="2">
    <source>
        <dbReference type="EMBL" id="POM70934.1"/>
    </source>
</evidence>
<feature type="domain" description="Integrase catalytic" evidence="1">
    <location>
        <begin position="26"/>
        <end position="176"/>
    </location>
</feature>
<dbReference type="GO" id="GO:0015074">
    <property type="term" value="P:DNA integration"/>
    <property type="evidence" value="ECO:0007669"/>
    <property type="project" value="InterPro"/>
</dbReference>
<keyword evidence="3" id="KW-1185">Reference proteome</keyword>
<comment type="caution">
    <text evidence="2">The sequence shown here is derived from an EMBL/GenBank/DDBJ whole genome shotgun (WGS) entry which is preliminary data.</text>
</comment>
<dbReference type="PANTHER" id="PTHR37984:SF5">
    <property type="entry name" value="PROTEIN NYNRIN-LIKE"/>
    <property type="match status" value="1"/>
</dbReference>
<dbReference type="InterPro" id="IPR036397">
    <property type="entry name" value="RNaseH_sf"/>
</dbReference>
<keyword evidence="2" id="KW-0808">Transferase</keyword>
<reference evidence="2 3" key="1">
    <citation type="journal article" date="2017" name="Genome Biol. Evol.">
        <title>Phytophthora megakarya and P. palmivora, closely related causal agents of cacao black pod rot, underwent increases in genome sizes and gene numbers by different mechanisms.</title>
        <authorList>
            <person name="Ali S.S."/>
            <person name="Shao J."/>
            <person name="Lary D.J."/>
            <person name="Kronmiller B."/>
            <person name="Shen D."/>
            <person name="Strem M.D."/>
            <person name="Amoako-Attah I."/>
            <person name="Akrofi A.Y."/>
            <person name="Begoude B.A."/>
            <person name="Ten Hoopen G.M."/>
            <person name="Coulibaly K."/>
            <person name="Kebe B.I."/>
            <person name="Melnick R.L."/>
            <person name="Guiltinan M.J."/>
            <person name="Tyler B.M."/>
            <person name="Meinhardt L.W."/>
            <person name="Bailey B.A."/>
        </authorList>
    </citation>
    <scope>NUCLEOTIDE SEQUENCE [LARGE SCALE GENOMIC DNA]</scope>
    <source>
        <strain evidence="3">sbr112.9</strain>
    </source>
</reference>
<dbReference type="SUPFAM" id="SSF53098">
    <property type="entry name" value="Ribonuclease H-like"/>
    <property type="match status" value="1"/>
</dbReference>
<dbReference type="InterPro" id="IPR001584">
    <property type="entry name" value="Integrase_cat-core"/>
</dbReference>
<dbReference type="Proteomes" id="UP000237271">
    <property type="component" value="Unassembled WGS sequence"/>
</dbReference>
<dbReference type="EMBL" id="NCKW01006704">
    <property type="protein sequence ID" value="POM70934.1"/>
    <property type="molecule type" value="Genomic_DNA"/>
</dbReference>
<dbReference type="Gene3D" id="3.30.420.10">
    <property type="entry name" value="Ribonuclease H-like superfamily/Ribonuclease H"/>
    <property type="match status" value="1"/>
</dbReference>
<accession>A0A2P4XZF3</accession>
<sequence>MWCGTFNHAKIVVPVRANFISKGGIVSDRPLHIVSMDFVIPIPRTRRGNTPLSLFQDHFTGFLLAKAMAETGALEVAKVWCSVISHDRDPSFMSEVFQKISEMMQSRSRATLSYRPQANGQQERSVKTMIQTVRVYVEDPLQADSDDIAEKMVYAINNSRDTTRQETPFYLVHGWDARSTM</sequence>
<dbReference type="PROSITE" id="PS50994">
    <property type="entry name" value="INTEGRASE"/>
    <property type="match status" value="1"/>
</dbReference>
<keyword evidence="2" id="KW-0548">Nucleotidyltransferase</keyword>
<dbReference type="OrthoDB" id="95964at2759"/>
<organism evidence="2 3">
    <name type="scientific">Phytophthora palmivora</name>
    <dbReference type="NCBI Taxonomy" id="4796"/>
    <lineage>
        <taxon>Eukaryota</taxon>
        <taxon>Sar</taxon>
        <taxon>Stramenopiles</taxon>
        <taxon>Oomycota</taxon>
        <taxon>Peronosporomycetes</taxon>
        <taxon>Peronosporales</taxon>
        <taxon>Peronosporaceae</taxon>
        <taxon>Phytophthora</taxon>
    </lineage>
</organism>
<dbReference type="InterPro" id="IPR050951">
    <property type="entry name" value="Retrovirus_Pol_polyprotein"/>
</dbReference>
<name>A0A2P4XZF3_9STRA</name>
<dbReference type="InterPro" id="IPR012337">
    <property type="entry name" value="RNaseH-like_sf"/>
</dbReference>
<dbReference type="PANTHER" id="PTHR37984">
    <property type="entry name" value="PROTEIN CBG26694"/>
    <property type="match status" value="1"/>
</dbReference>
<proteinExistence type="predicted"/>
<keyword evidence="2" id="KW-0695">RNA-directed DNA polymerase</keyword>
<protein>
    <submittedName>
        <fullName evidence="2">Reverse transcriptase</fullName>
    </submittedName>
</protein>
<dbReference type="GO" id="GO:0003676">
    <property type="term" value="F:nucleic acid binding"/>
    <property type="evidence" value="ECO:0007669"/>
    <property type="project" value="InterPro"/>
</dbReference>
<evidence type="ECO:0000259" key="1">
    <source>
        <dbReference type="PROSITE" id="PS50994"/>
    </source>
</evidence>
<dbReference type="AlphaFoldDB" id="A0A2P4XZF3"/>
<evidence type="ECO:0000313" key="3">
    <source>
        <dbReference type="Proteomes" id="UP000237271"/>
    </source>
</evidence>
<dbReference type="GO" id="GO:0003964">
    <property type="term" value="F:RNA-directed DNA polymerase activity"/>
    <property type="evidence" value="ECO:0007669"/>
    <property type="project" value="UniProtKB-KW"/>
</dbReference>